<protein>
    <submittedName>
        <fullName evidence="1">Uncharacterized protein</fullName>
    </submittedName>
</protein>
<dbReference type="EMBL" id="VSSQ01001681">
    <property type="protein sequence ID" value="MPM10349.1"/>
    <property type="molecule type" value="Genomic_DNA"/>
</dbReference>
<accession>A0A644X2P4</accession>
<proteinExistence type="predicted"/>
<name>A0A644X2P4_9ZZZZ</name>
<reference evidence="1" key="1">
    <citation type="submission" date="2019-08" db="EMBL/GenBank/DDBJ databases">
        <authorList>
            <person name="Kucharzyk K."/>
            <person name="Murdoch R.W."/>
            <person name="Higgins S."/>
            <person name="Loffler F."/>
        </authorList>
    </citation>
    <scope>NUCLEOTIDE SEQUENCE</scope>
</reference>
<organism evidence="1">
    <name type="scientific">bioreactor metagenome</name>
    <dbReference type="NCBI Taxonomy" id="1076179"/>
    <lineage>
        <taxon>unclassified sequences</taxon>
        <taxon>metagenomes</taxon>
        <taxon>ecological metagenomes</taxon>
    </lineage>
</organism>
<comment type="caution">
    <text evidence="1">The sequence shown here is derived from an EMBL/GenBank/DDBJ whole genome shotgun (WGS) entry which is preliminary data.</text>
</comment>
<dbReference type="AlphaFoldDB" id="A0A644X2P4"/>
<sequence>MRIVASSDQIEHNNLHEFFVTHGLIRKMSDCPMRTQYNPVQLFISCIIQFLIVEAEDRICSGIFGKELVQNSIFEITGPLLLQSGRIFSEYREFVIVEQKCIFIPEIQ</sequence>
<evidence type="ECO:0000313" key="1">
    <source>
        <dbReference type="EMBL" id="MPM10349.1"/>
    </source>
</evidence>
<gene>
    <name evidence="1" type="ORF">SDC9_56680</name>
</gene>